<dbReference type="SMART" id="SM00353">
    <property type="entry name" value="HLH"/>
    <property type="match status" value="1"/>
</dbReference>
<evidence type="ECO:0000256" key="2">
    <source>
        <dbReference type="ARBA" id="ARBA00023015"/>
    </source>
</evidence>
<dbReference type="PROSITE" id="PS50888">
    <property type="entry name" value="BHLH"/>
    <property type="match status" value="1"/>
</dbReference>
<evidence type="ECO:0000313" key="7">
    <source>
        <dbReference type="Proteomes" id="UP000887540"/>
    </source>
</evidence>
<proteinExistence type="predicted"/>
<feature type="region of interest" description="Disordered" evidence="5">
    <location>
        <begin position="1"/>
        <end position="30"/>
    </location>
</feature>
<feature type="domain" description="BHLH" evidence="6">
    <location>
        <begin position="23"/>
        <end position="77"/>
    </location>
</feature>
<name>A0A914E9U4_9BILA</name>
<dbReference type="WBParaSite" id="ACRNAN_scaffold6675.g20437.t1">
    <property type="protein sequence ID" value="ACRNAN_scaffold6675.g20437.t1"/>
    <property type="gene ID" value="ACRNAN_scaffold6675.g20437"/>
</dbReference>
<feature type="compositionally biased region" description="Polar residues" evidence="5">
    <location>
        <begin position="1"/>
        <end position="13"/>
    </location>
</feature>
<feature type="compositionally biased region" description="Basic and acidic residues" evidence="5">
    <location>
        <begin position="268"/>
        <end position="278"/>
    </location>
</feature>
<feature type="region of interest" description="Disordered" evidence="5">
    <location>
        <begin position="296"/>
        <end position="323"/>
    </location>
</feature>
<comment type="subcellular location">
    <subcellularLocation>
        <location evidence="1">Nucleus</location>
    </subcellularLocation>
</comment>
<feature type="compositionally biased region" description="Polar residues" evidence="5">
    <location>
        <begin position="314"/>
        <end position="323"/>
    </location>
</feature>
<feature type="region of interest" description="Disordered" evidence="5">
    <location>
        <begin position="223"/>
        <end position="278"/>
    </location>
</feature>
<feature type="compositionally biased region" description="Polar residues" evidence="5">
    <location>
        <begin position="225"/>
        <end position="237"/>
    </location>
</feature>
<organism evidence="7 8">
    <name type="scientific">Acrobeloides nanus</name>
    <dbReference type="NCBI Taxonomy" id="290746"/>
    <lineage>
        <taxon>Eukaryota</taxon>
        <taxon>Metazoa</taxon>
        <taxon>Ecdysozoa</taxon>
        <taxon>Nematoda</taxon>
        <taxon>Chromadorea</taxon>
        <taxon>Rhabditida</taxon>
        <taxon>Tylenchina</taxon>
        <taxon>Cephalobomorpha</taxon>
        <taxon>Cephaloboidea</taxon>
        <taxon>Cephalobidae</taxon>
        <taxon>Acrobeloides</taxon>
    </lineage>
</organism>
<dbReference type="Proteomes" id="UP000887540">
    <property type="component" value="Unplaced"/>
</dbReference>
<feature type="compositionally biased region" description="Acidic residues" evidence="5">
    <location>
        <begin position="249"/>
        <end position="267"/>
    </location>
</feature>
<dbReference type="GO" id="GO:0046983">
    <property type="term" value="F:protein dimerization activity"/>
    <property type="evidence" value="ECO:0007669"/>
    <property type="project" value="InterPro"/>
</dbReference>
<dbReference type="GO" id="GO:0005634">
    <property type="term" value="C:nucleus"/>
    <property type="evidence" value="ECO:0007669"/>
    <property type="project" value="UniProtKB-SubCell"/>
</dbReference>
<dbReference type="SUPFAM" id="SSF47459">
    <property type="entry name" value="HLH, helix-loop-helix DNA-binding domain"/>
    <property type="match status" value="1"/>
</dbReference>
<accession>A0A914E9U4</accession>
<dbReference type="AlphaFoldDB" id="A0A914E9U4"/>
<dbReference type="Pfam" id="PF00010">
    <property type="entry name" value="HLH"/>
    <property type="match status" value="1"/>
</dbReference>
<evidence type="ECO:0000256" key="5">
    <source>
        <dbReference type="SAM" id="MobiDB-lite"/>
    </source>
</evidence>
<keyword evidence="7" id="KW-1185">Reference proteome</keyword>
<dbReference type="CDD" id="cd11410">
    <property type="entry name" value="bHLH_O_HES"/>
    <property type="match status" value="1"/>
</dbReference>
<keyword evidence="3" id="KW-0804">Transcription</keyword>
<dbReference type="InterPro" id="IPR050370">
    <property type="entry name" value="HES_HEY"/>
</dbReference>
<feature type="compositionally biased region" description="Low complexity" evidence="5">
    <location>
        <begin position="296"/>
        <end position="313"/>
    </location>
</feature>
<dbReference type="Gene3D" id="4.10.280.10">
    <property type="entry name" value="Helix-loop-helix DNA-binding domain"/>
    <property type="match status" value="1"/>
</dbReference>
<dbReference type="InterPro" id="IPR036638">
    <property type="entry name" value="HLH_DNA-bd_sf"/>
</dbReference>
<evidence type="ECO:0000256" key="3">
    <source>
        <dbReference type="ARBA" id="ARBA00023163"/>
    </source>
</evidence>
<protein>
    <submittedName>
        <fullName evidence="8">BHLH domain-containing protein</fullName>
    </submittedName>
</protein>
<evidence type="ECO:0000259" key="6">
    <source>
        <dbReference type="PROSITE" id="PS50888"/>
    </source>
</evidence>
<evidence type="ECO:0000256" key="1">
    <source>
        <dbReference type="ARBA" id="ARBA00004123"/>
    </source>
</evidence>
<evidence type="ECO:0000313" key="8">
    <source>
        <dbReference type="WBParaSite" id="ACRNAN_scaffold6675.g20437.t1"/>
    </source>
</evidence>
<sequence length="323" mass="35508">MTKYTSVMNSAHLTPSPPQYPTDRKLKKPLMEKRRRARINDCLTTLKQMILQVDPQQNSKLEKADILERTVKIFHMLQQQNLMLTQQVHACGGGDAQLARLKGIQDGFHLCCNSAIQHLSTAALEQCGCPQKQPIRQQLCQKMGEHLSAEYMRINPAGLLPHSTAVPLPTVHGIPGPSTMANRGIMGMNQIPMLPPHLAPLPGVIFPPHQPNPFVRMMPHAHMHTPSNPSHEPTSTVPEHLPTKTESISDSEADDHESDYEEPVDVESCDKTVDSTTKELDHSAMSTIINLSTNDSGISSSASSPNVSAHASSFTSIHSLLQK</sequence>
<dbReference type="InterPro" id="IPR011598">
    <property type="entry name" value="bHLH_dom"/>
</dbReference>
<reference evidence="8" key="1">
    <citation type="submission" date="2022-11" db="UniProtKB">
        <authorList>
            <consortium name="WormBaseParasite"/>
        </authorList>
    </citation>
    <scope>IDENTIFICATION</scope>
</reference>
<dbReference type="PANTHER" id="PTHR10985">
    <property type="entry name" value="BASIC HELIX-LOOP-HELIX TRANSCRIPTION FACTOR, HES-RELATED"/>
    <property type="match status" value="1"/>
</dbReference>
<keyword evidence="2" id="KW-0805">Transcription regulation</keyword>
<keyword evidence="4" id="KW-0539">Nucleus</keyword>
<evidence type="ECO:0000256" key="4">
    <source>
        <dbReference type="ARBA" id="ARBA00023242"/>
    </source>
</evidence>